<name>A0A225VR89_9STRA</name>
<organism evidence="1 2">
    <name type="scientific">Phytophthora megakarya</name>
    <dbReference type="NCBI Taxonomy" id="4795"/>
    <lineage>
        <taxon>Eukaryota</taxon>
        <taxon>Sar</taxon>
        <taxon>Stramenopiles</taxon>
        <taxon>Oomycota</taxon>
        <taxon>Peronosporomycetes</taxon>
        <taxon>Peronosporales</taxon>
        <taxon>Peronosporaceae</taxon>
        <taxon>Phytophthora</taxon>
    </lineage>
</organism>
<proteinExistence type="predicted"/>
<dbReference type="EMBL" id="NBNE01003549">
    <property type="protein sequence ID" value="OWZ07418.1"/>
    <property type="molecule type" value="Genomic_DNA"/>
</dbReference>
<comment type="caution">
    <text evidence="1">The sequence shown here is derived from an EMBL/GenBank/DDBJ whole genome shotgun (WGS) entry which is preliminary data.</text>
</comment>
<evidence type="ECO:0000313" key="1">
    <source>
        <dbReference type="EMBL" id="OWZ07418.1"/>
    </source>
</evidence>
<dbReference type="Proteomes" id="UP000198211">
    <property type="component" value="Unassembled WGS sequence"/>
</dbReference>
<sequence length="92" mass="10260">MRALVLETINNWSDGGSRAISKHESSEDVALNMDEMLEPIVVLESLLEGLAMKVANSIEDPNSATCTDEILRALSQLAHLETQTLTMYWKIR</sequence>
<accession>A0A225VR89</accession>
<evidence type="ECO:0000313" key="2">
    <source>
        <dbReference type="Proteomes" id="UP000198211"/>
    </source>
</evidence>
<gene>
    <name evidence="1" type="ORF">PHMEG_00020196</name>
</gene>
<reference evidence="2" key="1">
    <citation type="submission" date="2017-03" db="EMBL/GenBank/DDBJ databases">
        <title>Phytopthora megakarya and P. palmivora, two closely related causual agents of cacao black pod achieved similar genome size and gene model numbers by different mechanisms.</title>
        <authorList>
            <person name="Ali S."/>
            <person name="Shao J."/>
            <person name="Larry D.J."/>
            <person name="Kronmiller B."/>
            <person name="Shen D."/>
            <person name="Strem M.D."/>
            <person name="Melnick R.L."/>
            <person name="Guiltinan M.J."/>
            <person name="Tyler B.M."/>
            <person name="Meinhardt L.W."/>
            <person name="Bailey B.A."/>
        </authorList>
    </citation>
    <scope>NUCLEOTIDE SEQUENCE [LARGE SCALE GENOMIC DNA]</scope>
    <source>
        <strain evidence="2">zdho120</strain>
    </source>
</reference>
<keyword evidence="2" id="KW-1185">Reference proteome</keyword>
<dbReference type="AlphaFoldDB" id="A0A225VR89"/>
<protein>
    <submittedName>
        <fullName evidence="1">Uncharacterized protein</fullName>
    </submittedName>
</protein>
<dbReference type="OrthoDB" id="124272at2759"/>